<dbReference type="EC" id="2.7.13.3" evidence="2"/>
<proteinExistence type="predicted"/>
<keyword evidence="5" id="KW-0175">Coiled coil</keyword>
<evidence type="ECO:0000256" key="1">
    <source>
        <dbReference type="ARBA" id="ARBA00000085"/>
    </source>
</evidence>
<dbReference type="SUPFAM" id="SSF47384">
    <property type="entry name" value="Homodimeric domain of signal transducing histidine kinase"/>
    <property type="match status" value="1"/>
</dbReference>
<keyword evidence="6" id="KW-0472">Membrane</keyword>
<keyword evidence="8" id="KW-1185">Reference proteome</keyword>
<dbReference type="PANTHER" id="PTHR42878:SF14">
    <property type="entry name" value="OSMOLARITY TWO-COMPONENT SYSTEM PROTEIN SSK1"/>
    <property type="match status" value="1"/>
</dbReference>
<organism evidence="7 8">
    <name type="scientific">Agaribacillus aureus</name>
    <dbReference type="NCBI Taxonomy" id="3051825"/>
    <lineage>
        <taxon>Bacteria</taxon>
        <taxon>Pseudomonadati</taxon>
        <taxon>Bacteroidota</taxon>
        <taxon>Cytophagia</taxon>
        <taxon>Cytophagales</taxon>
        <taxon>Splendidivirgaceae</taxon>
        <taxon>Agaribacillus</taxon>
    </lineage>
</organism>
<keyword evidence="3" id="KW-0808">Transferase</keyword>
<dbReference type="Proteomes" id="UP001172083">
    <property type="component" value="Unassembled WGS sequence"/>
</dbReference>
<accession>A0ABT8L400</accession>
<reference evidence="7" key="1">
    <citation type="submission" date="2023-06" db="EMBL/GenBank/DDBJ databases">
        <title>Genomic of Agaribacillus aureum.</title>
        <authorList>
            <person name="Wang G."/>
        </authorList>
    </citation>
    <scope>NUCLEOTIDE SEQUENCE</scope>
    <source>
        <strain evidence="7">BMA12</strain>
    </source>
</reference>
<evidence type="ECO:0000256" key="5">
    <source>
        <dbReference type="SAM" id="Coils"/>
    </source>
</evidence>
<evidence type="ECO:0000256" key="3">
    <source>
        <dbReference type="ARBA" id="ARBA00022679"/>
    </source>
</evidence>
<sequence length="537" mass="61924">MKDINRSFFKRTVNRIMLAVFSCIILLAGYFIYDIYQKNISNAEAKVLAQLTTITKSISLQLDPEAITYLVNQYPNKDDIKTNNQDSVYEEIHRHLADQANINQLESPLYLLIFNNQAKKFEFVVTSAENPYFRHPFSQVPEVLKEKFHIGGSITDYETENGRWLSAFAPIKGHQGETVAVIQADREFNSFITEAKGILFKNIMVGLGVIFMLSLILFKYMQISLGREMKIRKILLTKNREIIGQNEEIRAQHEEIIAQNEKISESNLELEKSKKIIEEKNALLENTNKLLDQRVKDRTKALEESMDNLDNFLYRSYHDILGPIATLKGLCELSKLENVNETAHSYFEKIDNSVDNLKQSIKKVNAVYEIKNRHFIAEKINLGSFVRQIIDKQKYLFQVTSTPLTNHIPSDCYVNTDLFFLDLLLSDIIRNIVVFAQRNDIEPISLNARDCTNGEVILQIHDPGFKEIFLNAYFRIHEKDAISVNHDLYIFHNALKKLGCRIINYHDERQGQTMELMIPNLSNGKSDTNQDTAGNNL</sequence>
<feature type="coiled-coil region" evidence="5">
    <location>
        <begin position="246"/>
        <end position="294"/>
    </location>
</feature>
<name>A0ABT8L400_9BACT</name>
<protein>
    <recommendedName>
        <fullName evidence="2">histidine kinase</fullName>
        <ecNumber evidence="2">2.7.13.3</ecNumber>
    </recommendedName>
</protein>
<evidence type="ECO:0000256" key="6">
    <source>
        <dbReference type="SAM" id="Phobius"/>
    </source>
</evidence>
<evidence type="ECO:0000256" key="2">
    <source>
        <dbReference type="ARBA" id="ARBA00012438"/>
    </source>
</evidence>
<evidence type="ECO:0000313" key="7">
    <source>
        <dbReference type="EMBL" id="MDN5212453.1"/>
    </source>
</evidence>
<dbReference type="Gene3D" id="1.10.287.130">
    <property type="match status" value="1"/>
</dbReference>
<keyword evidence="6" id="KW-0812">Transmembrane</keyword>
<dbReference type="EMBL" id="JAUJEB010000001">
    <property type="protein sequence ID" value="MDN5212453.1"/>
    <property type="molecule type" value="Genomic_DNA"/>
</dbReference>
<dbReference type="InterPro" id="IPR036097">
    <property type="entry name" value="HisK_dim/P_sf"/>
</dbReference>
<feature type="transmembrane region" description="Helical" evidence="6">
    <location>
        <begin position="12"/>
        <end position="33"/>
    </location>
</feature>
<dbReference type="RefSeq" id="WP_346757770.1">
    <property type="nucleotide sequence ID" value="NZ_JAUJEB010000001.1"/>
</dbReference>
<dbReference type="InterPro" id="IPR050351">
    <property type="entry name" value="BphY/WalK/GraS-like"/>
</dbReference>
<comment type="caution">
    <text evidence="7">The sequence shown here is derived from an EMBL/GenBank/DDBJ whole genome shotgun (WGS) entry which is preliminary data.</text>
</comment>
<keyword evidence="6" id="KW-1133">Transmembrane helix</keyword>
<evidence type="ECO:0000313" key="8">
    <source>
        <dbReference type="Proteomes" id="UP001172083"/>
    </source>
</evidence>
<dbReference type="PANTHER" id="PTHR42878">
    <property type="entry name" value="TWO-COMPONENT HISTIDINE KINASE"/>
    <property type="match status" value="1"/>
</dbReference>
<dbReference type="SUPFAM" id="SSF55874">
    <property type="entry name" value="ATPase domain of HSP90 chaperone/DNA topoisomerase II/histidine kinase"/>
    <property type="match status" value="1"/>
</dbReference>
<feature type="transmembrane region" description="Helical" evidence="6">
    <location>
        <begin position="198"/>
        <end position="220"/>
    </location>
</feature>
<keyword evidence="4" id="KW-0418">Kinase</keyword>
<dbReference type="InterPro" id="IPR036890">
    <property type="entry name" value="HATPase_C_sf"/>
</dbReference>
<gene>
    <name evidence="7" type="ORF">QQ020_10370</name>
</gene>
<comment type="catalytic activity">
    <reaction evidence="1">
        <text>ATP + protein L-histidine = ADP + protein N-phospho-L-histidine.</text>
        <dbReference type="EC" id="2.7.13.3"/>
    </reaction>
</comment>
<evidence type="ECO:0000256" key="4">
    <source>
        <dbReference type="ARBA" id="ARBA00022777"/>
    </source>
</evidence>